<proteinExistence type="predicted"/>
<keyword evidence="2" id="KW-1185">Reference proteome</keyword>
<name>A0A345UGR4_9BACT</name>
<dbReference type="KEGG" id="cprv:CYPRO_0378"/>
<accession>A0A345UGR4</accession>
<dbReference type="OrthoDB" id="1525206at2"/>
<dbReference type="RefSeq" id="WP_114982980.1">
    <property type="nucleotide sequence ID" value="NZ_CP027806.1"/>
</dbReference>
<sequence length="56" mass="6149">MAKKQSFGEKVLAAKMAQRKMAKVIIAHKSQQGSAKFKEAIVDADKINDFISANRA</sequence>
<gene>
    <name evidence="1" type="ORF">CYPRO_0378</name>
</gene>
<evidence type="ECO:0008006" key="3">
    <source>
        <dbReference type="Google" id="ProtNLM"/>
    </source>
</evidence>
<organism evidence="1 2">
    <name type="scientific">Cyclonatronum proteinivorum</name>
    <dbReference type="NCBI Taxonomy" id="1457365"/>
    <lineage>
        <taxon>Bacteria</taxon>
        <taxon>Pseudomonadati</taxon>
        <taxon>Balneolota</taxon>
        <taxon>Balneolia</taxon>
        <taxon>Balneolales</taxon>
        <taxon>Cyclonatronaceae</taxon>
        <taxon>Cyclonatronum</taxon>
    </lineage>
</organism>
<dbReference type="AlphaFoldDB" id="A0A345UGR4"/>
<protein>
    <recommendedName>
        <fullName evidence="3">DUF4295 domain-containing protein</fullName>
    </recommendedName>
</protein>
<evidence type="ECO:0000313" key="1">
    <source>
        <dbReference type="EMBL" id="AXI99665.1"/>
    </source>
</evidence>
<dbReference type="Proteomes" id="UP000254808">
    <property type="component" value="Chromosome"/>
</dbReference>
<dbReference type="EMBL" id="CP027806">
    <property type="protein sequence ID" value="AXI99665.1"/>
    <property type="molecule type" value="Genomic_DNA"/>
</dbReference>
<evidence type="ECO:0000313" key="2">
    <source>
        <dbReference type="Proteomes" id="UP000254808"/>
    </source>
</evidence>
<reference evidence="1 2" key="1">
    <citation type="submission" date="2018-03" db="EMBL/GenBank/DDBJ databases">
        <title>Phenotypic and genomic properties of Cyclonatronum proteinivorum gen. nov., sp. nov., a haloalkaliphilic bacteroidete from soda lakes possessing Na+-translocating rhodopsin.</title>
        <authorList>
            <person name="Toshchakov S.V."/>
            <person name="Korzhenkov A."/>
            <person name="Samarov N.I."/>
            <person name="Kublanov I.V."/>
            <person name="Muntyan M.S."/>
            <person name="Sorokin D.Y."/>
        </authorList>
    </citation>
    <scope>NUCLEOTIDE SEQUENCE [LARGE SCALE GENOMIC DNA]</scope>
    <source>
        <strain evidence="1 2">Omega</strain>
    </source>
</reference>